<dbReference type="InterPro" id="IPR000719">
    <property type="entry name" value="Prot_kinase_dom"/>
</dbReference>
<dbReference type="Gene3D" id="1.10.510.10">
    <property type="entry name" value="Transferase(Phosphotransferase) domain 1"/>
    <property type="match status" value="1"/>
</dbReference>
<proteinExistence type="predicted"/>
<evidence type="ECO:0000259" key="3">
    <source>
        <dbReference type="PROSITE" id="PS50011"/>
    </source>
</evidence>
<evidence type="ECO:0000313" key="4">
    <source>
        <dbReference type="EMBL" id="KAK2954489.1"/>
    </source>
</evidence>
<sequence length="945" mass="102382">MPIERARVSTAEYSQLNENTGRISLIGSGFVVGETYALSVEGVPLDTPGASEPPHTASFSVVASSTISASSSSLQLYPTEGRILQFSHGYTITRVTNGSLDAFIPSSLSFETQQDFDRAVHHISRVFHSFSSEIKTSIVIVLEGENLNAGTTGTITLADSIHLAITFDTSQSARSDSIDLGMADSLTFDTKYTITLISDADGKPIPSSVDSITTPPKPSSLALSVCSPTSHQSTANQPTQKTCSPINSAWTLATLLSIANTTMAIINHASISSPLSVDSSVPFIIFSSSQRPASLSIGSPTSNSDSRLVSVEKGVCELSFLSIKVETSSSSFVFVNSEHGTVVIRSCSIFGKGSKQESEQNSEMSLCLWKRGLIWLTNSSSELTGVSLVGVGQGGIVEEGGELTLSGCSFSLNGEWNTSFGSARQNIHCSGEGNLTIKSLLEGDGTKRTQSTWIDSTECDLNGDEDIVNAPLFVPTLNSEKSSIEKEKGNKNWTLTLVGEVLMPCQLCLEVYEFDATRKMEGKGVLIELIPSSLLKWNESSISGNLIVGDELSSLNTSFEWRAGLLYGNGQRTSNWIVIQSGSVGKGGNQSQFGQETTLIWILPIVVAVLMGCVCVVLLFCCIRQRKKLQKENKLSSQQEQTVIELGQIEVKCEDPTERALFGADDGNGFQTHNTIVHEGEHKNGQKGMDEPIPHQLSTRKEEKMIPEGLECEAIQCVHPFERKIVNGSDTLFHRLHGSEQERTSFEKVATMVQLTLGMIELANADGGSSSLSRLNPHRIIFVDHDVLHIVTGIGVNRCTPDGSDLHVPHLPQESQTHDQIAQSSKGDEGTNDGERWEAPEVNNTDASTKNEVDQVKASVFSLGLVMWETWTRTVPFGELDSEIAHRQVVSGILPDLNRVTDLQIRSLVKNCLARDPNDRMSLSQVLDALRSHPEFKPDSSFAMS</sequence>
<gene>
    <name evidence="4" type="ORF">BLNAU_10509</name>
</gene>
<organism evidence="4 5">
    <name type="scientific">Blattamonas nauphoetae</name>
    <dbReference type="NCBI Taxonomy" id="2049346"/>
    <lineage>
        <taxon>Eukaryota</taxon>
        <taxon>Metamonada</taxon>
        <taxon>Preaxostyla</taxon>
        <taxon>Oxymonadida</taxon>
        <taxon>Blattamonas</taxon>
    </lineage>
</organism>
<dbReference type="SUPFAM" id="SSF56112">
    <property type="entry name" value="Protein kinase-like (PK-like)"/>
    <property type="match status" value="1"/>
</dbReference>
<evidence type="ECO:0000256" key="2">
    <source>
        <dbReference type="SAM" id="Phobius"/>
    </source>
</evidence>
<dbReference type="PANTHER" id="PTHR44329">
    <property type="entry name" value="SERINE/THREONINE-PROTEIN KINASE TNNI3K-RELATED"/>
    <property type="match status" value="1"/>
</dbReference>
<accession>A0ABQ9XSQ6</accession>
<dbReference type="InterPro" id="IPR051681">
    <property type="entry name" value="Ser/Thr_Kinases-Pseudokinases"/>
</dbReference>
<keyword evidence="5" id="KW-1185">Reference proteome</keyword>
<comment type="caution">
    <text evidence="4">The sequence shown here is derived from an EMBL/GenBank/DDBJ whole genome shotgun (WGS) entry which is preliminary data.</text>
</comment>
<feature type="domain" description="Protein kinase" evidence="3">
    <location>
        <begin position="578"/>
        <end position="936"/>
    </location>
</feature>
<evidence type="ECO:0000256" key="1">
    <source>
        <dbReference type="SAM" id="MobiDB-lite"/>
    </source>
</evidence>
<dbReference type="Pfam" id="PF07714">
    <property type="entry name" value="PK_Tyr_Ser-Thr"/>
    <property type="match status" value="1"/>
</dbReference>
<dbReference type="EMBL" id="JARBJD010000077">
    <property type="protein sequence ID" value="KAK2954489.1"/>
    <property type="molecule type" value="Genomic_DNA"/>
</dbReference>
<reference evidence="4 5" key="1">
    <citation type="journal article" date="2022" name="bioRxiv">
        <title>Genomics of Preaxostyla Flagellates Illuminates Evolutionary Transitions and the Path Towards Mitochondrial Loss.</title>
        <authorList>
            <person name="Novak L.V.F."/>
            <person name="Treitli S.C."/>
            <person name="Pyrih J."/>
            <person name="Halakuc P."/>
            <person name="Pipaliya S.V."/>
            <person name="Vacek V."/>
            <person name="Brzon O."/>
            <person name="Soukal P."/>
            <person name="Eme L."/>
            <person name="Dacks J.B."/>
            <person name="Karnkowska A."/>
            <person name="Elias M."/>
            <person name="Hampl V."/>
        </authorList>
    </citation>
    <scope>NUCLEOTIDE SEQUENCE [LARGE SCALE GENOMIC DNA]</scope>
    <source>
        <strain evidence="4">NAU3</strain>
        <tissue evidence="4">Gut</tissue>
    </source>
</reference>
<feature type="region of interest" description="Disordered" evidence="1">
    <location>
        <begin position="804"/>
        <end position="849"/>
    </location>
</feature>
<dbReference type="InterPro" id="IPR001245">
    <property type="entry name" value="Ser-Thr/Tyr_kinase_cat_dom"/>
</dbReference>
<feature type="compositionally biased region" description="Basic and acidic residues" evidence="1">
    <location>
        <begin position="826"/>
        <end position="839"/>
    </location>
</feature>
<protein>
    <recommendedName>
        <fullName evidence="3">Protein kinase domain-containing protein</fullName>
    </recommendedName>
</protein>
<keyword evidence="2" id="KW-1133">Transmembrane helix</keyword>
<keyword evidence="2" id="KW-0812">Transmembrane</keyword>
<dbReference type="Proteomes" id="UP001281761">
    <property type="component" value="Unassembled WGS sequence"/>
</dbReference>
<feature type="compositionally biased region" description="Polar residues" evidence="1">
    <location>
        <begin position="813"/>
        <end position="825"/>
    </location>
</feature>
<dbReference type="InterPro" id="IPR011009">
    <property type="entry name" value="Kinase-like_dom_sf"/>
</dbReference>
<name>A0ABQ9XSQ6_9EUKA</name>
<feature type="transmembrane region" description="Helical" evidence="2">
    <location>
        <begin position="599"/>
        <end position="623"/>
    </location>
</feature>
<dbReference type="PROSITE" id="PS50011">
    <property type="entry name" value="PROTEIN_KINASE_DOM"/>
    <property type="match status" value="1"/>
</dbReference>
<keyword evidence="2" id="KW-0472">Membrane</keyword>
<evidence type="ECO:0000313" key="5">
    <source>
        <dbReference type="Proteomes" id="UP001281761"/>
    </source>
</evidence>